<dbReference type="InterPro" id="IPR014253">
    <property type="entry name" value="Spore_coat_YsxE"/>
</dbReference>
<comment type="caution">
    <text evidence="1">The sequence shown here is derived from an EMBL/GenBank/DDBJ whole genome shotgun (WGS) entry which is preliminary data.</text>
</comment>
<dbReference type="Gene3D" id="3.30.200.20">
    <property type="entry name" value="Phosphorylase Kinase, domain 1"/>
    <property type="match status" value="1"/>
</dbReference>
<evidence type="ECO:0000313" key="1">
    <source>
        <dbReference type="EMBL" id="MFD2681459.1"/>
    </source>
</evidence>
<gene>
    <name evidence="1" type="primary">ysxE</name>
    <name evidence="1" type="ORF">ACFSUL_11955</name>
</gene>
<protein>
    <submittedName>
        <fullName evidence="1">Spore coat protein YsxE</fullName>
    </submittedName>
</protein>
<keyword evidence="1" id="KW-0946">Virion</keyword>
<dbReference type="EMBL" id="JBHUMF010000030">
    <property type="protein sequence ID" value="MFD2681459.1"/>
    <property type="molecule type" value="Genomic_DNA"/>
</dbReference>
<accession>A0ABW5RU23</accession>
<keyword evidence="1" id="KW-0167">Capsid protein</keyword>
<dbReference type="RefSeq" id="WP_377935693.1">
    <property type="nucleotide sequence ID" value="NZ_JBHUMF010000030.1"/>
</dbReference>
<dbReference type="Proteomes" id="UP001597506">
    <property type="component" value="Unassembled WGS sequence"/>
</dbReference>
<dbReference type="NCBIfam" id="TIGR02904">
    <property type="entry name" value="spore_ysxE"/>
    <property type="match status" value="1"/>
</dbReference>
<proteinExistence type="predicted"/>
<evidence type="ECO:0000313" key="2">
    <source>
        <dbReference type="Proteomes" id="UP001597506"/>
    </source>
</evidence>
<organism evidence="1 2">
    <name type="scientific">Bacillus seohaeanensis</name>
    <dbReference type="NCBI Taxonomy" id="284580"/>
    <lineage>
        <taxon>Bacteria</taxon>
        <taxon>Bacillati</taxon>
        <taxon>Bacillota</taxon>
        <taxon>Bacilli</taxon>
        <taxon>Bacillales</taxon>
        <taxon>Bacillaceae</taxon>
        <taxon>Bacillus</taxon>
    </lineage>
</organism>
<dbReference type="SUPFAM" id="SSF56112">
    <property type="entry name" value="Protein kinase-like (PK-like)"/>
    <property type="match status" value="1"/>
</dbReference>
<reference evidence="2" key="1">
    <citation type="journal article" date="2019" name="Int. J. Syst. Evol. Microbiol.">
        <title>The Global Catalogue of Microorganisms (GCM) 10K type strain sequencing project: providing services to taxonomists for standard genome sequencing and annotation.</title>
        <authorList>
            <consortium name="The Broad Institute Genomics Platform"/>
            <consortium name="The Broad Institute Genome Sequencing Center for Infectious Disease"/>
            <person name="Wu L."/>
            <person name="Ma J."/>
        </authorList>
    </citation>
    <scope>NUCLEOTIDE SEQUENCE [LARGE SCALE GENOMIC DNA]</scope>
    <source>
        <strain evidence="2">KCTC 3913</strain>
    </source>
</reference>
<dbReference type="InterPro" id="IPR047175">
    <property type="entry name" value="CotS-like"/>
</dbReference>
<sequence>MDQAVEVMKPILKPYGVEPYFIETFGKVKKVYSNKGTLAVKQLPAKHGVDFIRNVQFLYQRGYHHIVPIYPTLDGRYAVWNDGNLFYIMPWLMNEDKENRFEKHQKLFRELARLHTLSSKEVTINKEERTEHYEQLTSRWEKEQQFLEEYIEECEKTTYMSPFQLHYCMYYGDISQALVFSQRKLNEWYEETKDNDKVRTVITHGKLSTEHFLFDERGTAYFHNFEQSKVASPYHDLLPFLSRTLKSYPKLYDECIDWLVTYFHHFSFRNEEKLLFMSYLAYPSSIIRMVEKYYHDKGSKRNEIRSVKKLQRYYWMLKNTEYVVMRLNEIEEQRKEEQNKQSEEEKEQA</sequence>
<dbReference type="Gene3D" id="3.90.1200.10">
    <property type="match status" value="1"/>
</dbReference>
<dbReference type="PANTHER" id="PTHR39179">
    <property type="entry name" value="SPORE COAT PROTEIN I"/>
    <property type="match status" value="1"/>
</dbReference>
<dbReference type="PANTHER" id="PTHR39179:SF3">
    <property type="entry name" value="COTS-RELATED PROTEIN"/>
    <property type="match status" value="1"/>
</dbReference>
<dbReference type="InterPro" id="IPR011009">
    <property type="entry name" value="Kinase-like_dom_sf"/>
</dbReference>
<name>A0ABW5RU23_9BACI</name>
<keyword evidence="2" id="KW-1185">Reference proteome</keyword>